<accession>A0A9D9DUF1</accession>
<dbReference type="AlphaFoldDB" id="A0A9D9DUF1"/>
<feature type="transmembrane region" description="Helical" evidence="1">
    <location>
        <begin position="12"/>
        <end position="33"/>
    </location>
</feature>
<dbReference type="InterPro" id="IPR045584">
    <property type="entry name" value="Pilin-like"/>
</dbReference>
<evidence type="ECO:0000313" key="2">
    <source>
        <dbReference type="EMBL" id="MBO8433841.1"/>
    </source>
</evidence>
<organism evidence="2 3">
    <name type="scientific">Candidatus Fimicola merdigallinarum</name>
    <dbReference type="NCBI Taxonomy" id="2840819"/>
    <lineage>
        <taxon>Bacteria</taxon>
        <taxon>Bacillati</taxon>
        <taxon>Bacillota</taxon>
        <taxon>Clostridia</taxon>
        <taxon>Lachnospirales</taxon>
        <taxon>Lachnospiraceae</taxon>
        <taxon>Lachnospiraceae incertae sedis</taxon>
        <taxon>Candidatus Fimicola</taxon>
    </lineage>
</organism>
<name>A0A9D9DUF1_9FIRM</name>
<keyword evidence="1" id="KW-0472">Membrane</keyword>
<keyword evidence="1" id="KW-0812">Transmembrane</keyword>
<dbReference type="Pfam" id="PF07963">
    <property type="entry name" value="N_methyl"/>
    <property type="match status" value="1"/>
</dbReference>
<keyword evidence="1" id="KW-1133">Transmembrane helix</keyword>
<reference evidence="2" key="2">
    <citation type="journal article" date="2021" name="PeerJ">
        <title>Extensive microbial diversity within the chicken gut microbiome revealed by metagenomics and culture.</title>
        <authorList>
            <person name="Gilroy R."/>
            <person name="Ravi A."/>
            <person name="Getino M."/>
            <person name="Pursley I."/>
            <person name="Horton D.L."/>
            <person name="Alikhan N.F."/>
            <person name="Baker D."/>
            <person name="Gharbi K."/>
            <person name="Hall N."/>
            <person name="Watson M."/>
            <person name="Adriaenssens E.M."/>
            <person name="Foster-Nyarko E."/>
            <person name="Jarju S."/>
            <person name="Secka A."/>
            <person name="Antonio M."/>
            <person name="Oren A."/>
            <person name="Chaudhuri R.R."/>
            <person name="La Ragione R."/>
            <person name="Hildebrand F."/>
            <person name="Pallen M.J."/>
        </authorList>
    </citation>
    <scope>NUCLEOTIDE SEQUENCE</scope>
    <source>
        <strain evidence="2">F6-4510</strain>
    </source>
</reference>
<dbReference type="SUPFAM" id="SSF54523">
    <property type="entry name" value="Pili subunits"/>
    <property type="match status" value="1"/>
</dbReference>
<dbReference type="NCBIfam" id="TIGR02532">
    <property type="entry name" value="IV_pilin_GFxxxE"/>
    <property type="match status" value="1"/>
</dbReference>
<proteinExistence type="predicted"/>
<dbReference type="Proteomes" id="UP000823611">
    <property type="component" value="Unassembled WGS sequence"/>
</dbReference>
<reference evidence="2" key="1">
    <citation type="submission" date="2020-10" db="EMBL/GenBank/DDBJ databases">
        <authorList>
            <person name="Gilroy R."/>
        </authorList>
    </citation>
    <scope>NUCLEOTIDE SEQUENCE</scope>
    <source>
        <strain evidence="2">F6-4510</strain>
    </source>
</reference>
<evidence type="ECO:0000313" key="3">
    <source>
        <dbReference type="Proteomes" id="UP000823611"/>
    </source>
</evidence>
<gene>
    <name evidence="2" type="ORF">IAC55_00785</name>
</gene>
<dbReference type="Gene3D" id="3.30.700.10">
    <property type="entry name" value="Glycoprotein, Type 4 Pilin"/>
    <property type="match status" value="1"/>
</dbReference>
<dbReference type="EMBL" id="JADIMX010000017">
    <property type="protein sequence ID" value="MBO8433841.1"/>
    <property type="molecule type" value="Genomic_DNA"/>
</dbReference>
<comment type="caution">
    <text evidence="2">The sequence shown here is derived from an EMBL/GenBank/DDBJ whole genome shotgun (WGS) entry which is preliminary data.</text>
</comment>
<sequence>MTKKLNKKGFTLAELLVVVAILAILVAISVPIFTSKIDEAKKNTDAANIRAARAVAISKYLEDGGAVTNKYYDAVNGILKDSDAEITAYGKSSSTVDGASGTPKDNILKVNVSATGDVTLAWE</sequence>
<protein>
    <submittedName>
        <fullName evidence="2">Prepilin-type N-terminal cleavage/methylation domain-containing protein</fullName>
    </submittedName>
</protein>
<evidence type="ECO:0000256" key="1">
    <source>
        <dbReference type="SAM" id="Phobius"/>
    </source>
</evidence>
<dbReference type="InterPro" id="IPR012902">
    <property type="entry name" value="N_methyl_site"/>
</dbReference>